<dbReference type="STRING" id="39946.B8AI51"/>
<dbReference type="InterPro" id="IPR013210">
    <property type="entry name" value="LRR_N_plant-typ"/>
</dbReference>
<dbReference type="InterPro" id="IPR003591">
    <property type="entry name" value="Leu-rich_rpt_typical-subtyp"/>
</dbReference>
<dbReference type="Proteomes" id="UP000007015">
    <property type="component" value="Chromosome 2"/>
</dbReference>
<dbReference type="GO" id="GO:0005886">
    <property type="term" value="C:plasma membrane"/>
    <property type="evidence" value="ECO:0007669"/>
    <property type="project" value="UniProtKB-SubCell"/>
</dbReference>
<dbReference type="SMART" id="SM00369">
    <property type="entry name" value="LRR_TYP"/>
    <property type="match status" value="5"/>
</dbReference>
<evidence type="ECO:0000256" key="11">
    <source>
        <dbReference type="SAM" id="Phobius"/>
    </source>
</evidence>
<keyword evidence="6 12" id="KW-0732">Signal</keyword>
<dbReference type="SUPFAM" id="SSF52058">
    <property type="entry name" value="L domain-like"/>
    <property type="match status" value="2"/>
</dbReference>
<feature type="chain" id="PRO_5002867597" description="Leucine-rich repeat-containing N-terminal plant-type domain-containing protein" evidence="12">
    <location>
        <begin position="18"/>
        <end position="655"/>
    </location>
</feature>
<evidence type="ECO:0000256" key="6">
    <source>
        <dbReference type="ARBA" id="ARBA00022729"/>
    </source>
</evidence>
<dbReference type="PANTHER" id="PTHR48063:SF46">
    <property type="entry name" value="LEUCINE-RICH REPEAT-CONTAINING N-TERMINAL PLANT-TYPE DOMAIN-CONTAINING PROTEIN"/>
    <property type="match status" value="1"/>
</dbReference>
<dbReference type="Gramene" id="BGIOSGA007103-TA">
    <property type="protein sequence ID" value="BGIOSGA007103-PA"/>
    <property type="gene ID" value="BGIOSGA007103"/>
</dbReference>
<dbReference type="InterPro" id="IPR046956">
    <property type="entry name" value="RLP23-like"/>
</dbReference>
<evidence type="ECO:0000256" key="10">
    <source>
        <dbReference type="ARBA" id="ARBA00023180"/>
    </source>
</evidence>
<feature type="signal peptide" evidence="12">
    <location>
        <begin position="1"/>
        <end position="17"/>
    </location>
</feature>
<evidence type="ECO:0000259" key="13">
    <source>
        <dbReference type="Pfam" id="PF08263"/>
    </source>
</evidence>
<keyword evidence="5 11" id="KW-0812">Transmembrane</keyword>
<keyword evidence="8 11" id="KW-1133">Transmembrane helix</keyword>
<feature type="domain" description="Leucine-rich repeat-containing N-terminal plant-type" evidence="13">
    <location>
        <begin position="26"/>
        <end position="61"/>
    </location>
</feature>
<proteinExistence type="inferred from homology"/>
<dbReference type="PROSITE" id="PS51450">
    <property type="entry name" value="LRR"/>
    <property type="match status" value="1"/>
</dbReference>
<dbReference type="FunFam" id="3.80.10.10:FF:000213">
    <property type="entry name" value="Tyrosine-sulfated glycopeptide receptor 1"/>
    <property type="match status" value="1"/>
</dbReference>
<comment type="similarity">
    <text evidence="2">Belongs to the RLP family.</text>
</comment>
<dbReference type="PRINTS" id="PR00019">
    <property type="entry name" value="LEURICHRPT"/>
</dbReference>
<evidence type="ECO:0000256" key="4">
    <source>
        <dbReference type="ARBA" id="ARBA00022614"/>
    </source>
</evidence>
<dbReference type="Gene3D" id="3.80.10.10">
    <property type="entry name" value="Ribonuclease Inhibitor"/>
    <property type="match status" value="2"/>
</dbReference>
<gene>
    <name evidence="14" type="ORF">OsI_05914</name>
</gene>
<evidence type="ECO:0000256" key="8">
    <source>
        <dbReference type="ARBA" id="ARBA00022989"/>
    </source>
</evidence>
<keyword evidence="10" id="KW-0325">Glycoprotein</keyword>
<organism evidence="14 15">
    <name type="scientific">Oryza sativa subsp. indica</name>
    <name type="common">Rice</name>
    <dbReference type="NCBI Taxonomy" id="39946"/>
    <lineage>
        <taxon>Eukaryota</taxon>
        <taxon>Viridiplantae</taxon>
        <taxon>Streptophyta</taxon>
        <taxon>Embryophyta</taxon>
        <taxon>Tracheophyta</taxon>
        <taxon>Spermatophyta</taxon>
        <taxon>Magnoliopsida</taxon>
        <taxon>Liliopsida</taxon>
        <taxon>Poales</taxon>
        <taxon>Poaceae</taxon>
        <taxon>BOP clade</taxon>
        <taxon>Oryzoideae</taxon>
        <taxon>Oryzeae</taxon>
        <taxon>Oryzinae</taxon>
        <taxon>Oryza</taxon>
        <taxon>Oryza sativa</taxon>
    </lineage>
</organism>
<keyword evidence="15" id="KW-1185">Reference proteome</keyword>
<evidence type="ECO:0000313" key="14">
    <source>
        <dbReference type="EMBL" id="EEC72525.1"/>
    </source>
</evidence>
<accession>B8AI51</accession>
<reference evidence="14 15" key="1">
    <citation type="journal article" date="2005" name="PLoS Biol.">
        <title>The genomes of Oryza sativa: a history of duplications.</title>
        <authorList>
            <person name="Yu J."/>
            <person name="Wang J."/>
            <person name="Lin W."/>
            <person name="Li S."/>
            <person name="Li H."/>
            <person name="Zhou J."/>
            <person name="Ni P."/>
            <person name="Dong W."/>
            <person name="Hu S."/>
            <person name="Zeng C."/>
            <person name="Zhang J."/>
            <person name="Zhang Y."/>
            <person name="Li R."/>
            <person name="Xu Z."/>
            <person name="Li S."/>
            <person name="Li X."/>
            <person name="Zheng H."/>
            <person name="Cong L."/>
            <person name="Lin L."/>
            <person name="Yin J."/>
            <person name="Geng J."/>
            <person name="Li G."/>
            <person name="Shi J."/>
            <person name="Liu J."/>
            <person name="Lv H."/>
            <person name="Li J."/>
            <person name="Wang J."/>
            <person name="Deng Y."/>
            <person name="Ran L."/>
            <person name="Shi X."/>
            <person name="Wang X."/>
            <person name="Wu Q."/>
            <person name="Li C."/>
            <person name="Ren X."/>
            <person name="Wang J."/>
            <person name="Wang X."/>
            <person name="Li D."/>
            <person name="Liu D."/>
            <person name="Zhang X."/>
            <person name="Ji Z."/>
            <person name="Zhao W."/>
            <person name="Sun Y."/>
            <person name="Zhang Z."/>
            <person name="Bao J."/>
            <person name="Han Y."/>
            <person name="Dong L."/>
            <person name="Ji J."/>
            <person name="Chen P."/>
            <person name="Wu S."/>
            <person name="Liu J."/>
            <person name="Xiao Y."/>
            <person name="Bu D."/>
            <person name="Tan J."/>
            <person name="Yang L."/>
            <person name="Ye C."/>
            <person name="Zhang J."/>
            <person name="Xu J."/>
            <person name="Zhou Y."/>
            <person name="Yu Y."/>
            <person name="Zhang B."/>
            <person name="Zhuang S."/>
            <person name="Wei H."/>
            <person name="Liu B."/>
            <person name="Lei M."/>
            <person name="Yu H."/>
            <person name="Li Y."/>
            <person name="Xu H."/>
            <person name="Wei S."/>
            <person name="He X."/>
            <person name="Fang L."/>
            <person name="Zhang Z."/>
            <person name="Zhang Y."/>
            <person name="Huang X."/>
            <person name="Su Z."/>
            <person name="Tong W."/>
            <person name="Li J."/>
            <person name="Tong Z."/>
            <person name="Li S."/>
            <person name="Ye J."/>
            <person name="Wang L."/>
            <person name="Fang L."/>
            <person name="Lei T."/>
            <person name="Chen C."/>
            <person name="Chen H."/>
            <person name="Xu Z."/>
            <person name="Li H."/>
            <person name="Huang H."/>
            <person name="Zhang F."/>
            <person name="Xu H."/>
            <person name="Li N."/>
            <person name="Zhao C."/>
            <person name="Li S."/>
            <person name="Dong L."/>
            <person name="Huang Y."/>
            <person name="Li L."/>
            <person name="Xi Y."/>
            <person name="Qi Q."/>
            <person name="Li W."/>
            <person name="Zhang B."/>
            <person name="Hu W."/>
            <person name="Zhang Y."/>
            <person name="Tian X."/>
            <person name="Jiao Y."/>
            <person name="Liang X."/>
            <person name="Jin J."/>
            <person name="Gao L."/>
            <person name="Zheng W."/>
            <person name="Hao B."/>
            <person name="Liu S."/>
            <person name="Wang W."/>
            <person name="Yuan L."/>
            <person name="Cao M."/>
            <person name="McDermott J."/>
            <person name="Samudrala R."/>
            <person name="Wang J."/>
            <person name="Wong G.K."/>
            <person name="Yang H."/>
        </authorList>
    </citation>
    <scope>NUCLEOTIDE SEQUENCE [LARGE SCALE GENOMIC DNA]</scope>
    <source>
        <strain evidence="15">cv. 93-11</strain>
    </source>
</reference>
<dbReference type="OMA" id="TILHRNC"/>
<evidence type="ECO:0000256" key="9">
    <source>
        <dbReference type="ARBA" id="ARBA00023136"/>
    </source>
</evidence>
<evidence type="ECO:0000313" key="15">
    <source>
        <dbReference type="Proteomes" id="UP000007015"/>
    </source>
</evidence>
<evidence type="ECO:0000256" key="12">
    <source>
        <dbReference type="SAM" id="SignalP"/>
    </source>
</evidence>
<dbReference type="FunFam" id="3.80.10.10:FF:000403">
    <property type="entry name" value="Receptor-like protein 2"/>
    <property type="match status" value="1"/>
</dbReference>
<dbReference type="EMBL" id="CM000127">
    <property type="protein sequence ID" value="EEC72525.1"/>
    <property type="molecule type" value="Genomic_DNA"/>
</dbReference>
<evidence type="ECO:0000256" key="2">
    <source>
        <dbReference type="ARBA" id="ARBA00009592"/>
    </source>
</evidence>
<dbReference type="Pfam" id="PF08263">
    <property type="entry name" value="LRRNT_2"/>
    <property type="match status" value="1"/>
</dbReference>
<protein>
    <recommendedName>
        <fullName evidence="13">Leucine-rich repeat-containing N-terminal plant-type domain-containing protein</fullName>
    </recommendedName>
</protein>
<dbReference type="InterPro" id="IPR032675">
    <property type="entry name" value="LRR_dom_sf"/>
</dbReference>
<keyword evidence="9 11" id="KW-0472">Membrane</keyword>
<comment type="subcellular location">
    <subcellularLocation>
        <location evidence="1">Cell membrane</location>
        <topology evidence="1">Single-pass type I membrane protein</topology>
    </subcellularLocation>
</comment>
<dbReference type="AlphaFoldDB" id="B8AI51"/>
<keyword evidence="3" id="KW-1003">Cell membrane</keyword>
<name>B8AI51_ORYSI</name>
<evidence type="ECO:0000256" key="5">
    <source>
        <dbReference type="ARBA" id="ARBA00022692"/>
    </source>
</evidence>
<dbReference type="HOGENOM" id="CLU_000288_22_9_1"/>
<dbReference type="Pfam" id="PF00560">
    <property type="entry name" value="LRR_1"/>
    <property type="match status" value="8"/>
</dbReference>
<keyword evidence="4" id="KW-0433">Leucine-rich repeat</keyword>
<dbReference type="PANTHER" id="PTHR48063">
    <property type="entry name" value="LRR RECEPTOR-LIKE KINASE"/>
    <property type="match status" value="1"/>
</dbReference>
<feature type="transmembrane region" description="Helical" evidence="11">
    <location>
        <begin position="604"/>
        <end position="620"/>
    </location>
</feature>
<evidence type="ECO:0000256" key="7">
    <source>
        <dbReference type="ARBA" id="ARBA00022737"/>
    </source>
</evidence>
<dbReference type="InterPro" id="IPR001611">
    <property type="entry name" value="Leu-rich_rpt"/>
</dbReference>
<keyword evidence="7" id="KW-0677">Repeat</keyword>
<evidence type="ECO:0000256" key="3">
    <source>
        <dbReference type="ARBA" id="ARBA00022475"/>
    </source>
</evidence>
<evidence type="ECO:0000256" key="1">
    <source>
        <dbReference type="ARBA" id="ARBA00004251"/>
    </source>
</evidence>
<sequence length="655" mass="70742">MSILCLVLVLMLSSASSTSCCTERENNCLLQFLAGLSQDGGLAASWRLGTDCCSWEGITCSSMVSKDAMVTDVLLASKRLEGSISPALGRLPGLLRLNLSHNSLSGGLPSEVMSSGSIIILDVSFNSLGRILPLSPPLTTGLKLPLQLCLNSVTTNSVGAFPLDLEIAPGSESSRLATTTFVGLFQTNSSMLSTSIECLSFPNDNLHGTLEGENVIKLGKLATLDLGENNFSGNIPESIGQLNRLEELLLNNNKMYGGIPSTLSNCTSLITINLRSNNFSGELVNVNFSNLPNLKALDLLWNNFSGKIPETIYSCSNLTALRLSSNKFQGQLSKGLGNLKSLSFLSLSYNNLTNITNALQILRSSSSLTTLLIGRNFMNERILDDDNIDGFDNLQVLSQIACSLYMEKYLDDISNNNLTGEIPTALVQMPMLRSEKSAVQVQLHPRAFQLPIYSLTSLLQYRKANAFPIMLDLGSNKFTGLIPPEIGQLKGLLELNLSANKLYGDIPQSICNLTNLLTLDLSSNKLSGTIPAALKNLNFLTRFNISYNDLEGPIPTEGQLSTFTDCFIGNPKLCGPMLSHRCSSAKAVPAPASTLSTGEFSDKVIFGITVGLFFALGVLLDQMVFSRMNIPDDGHYSNPSKFRVNLPLLELVCTL</sequence>